<reference evidence="1" key="1">
    <citation type="journal article" date="2013" name="Environ. Microbiol.">
        <title>Microbiota from the distal guts of lean and obese adolescents exhibit partial functional redundancy besides clear differences in community structure.</title>
        <authorList>
            <person name="Ferrer M."/>
            <person name="Ruiz A."/>
            <person name="Lanza F."/>
            <person name="Haange S.B."/>
            <person name="Oberbach A."/>
            <person name="Till H."/>
            <person name="Bargiela R."/>
            <person name="Campoy C."/>
            <person name="Segura M.T."/>
            <person name="Richter M."/>
            <person name="von Bergen M."/>
            <person name="Seifert J."/>
            <person name="Suarez A."/>
        </authorList>
    </citation>
    <scope>NUCLEOTIDE SEQUENCE</scope>
</reference>
<gene>
    <name evidence="1" type="ORF">LEA_10649</name>
</gene>
<name>K1TED5_9ZZZZ</name>
<comment type="caution">
    <text evidence="1">The sequence shown here is derived from an EMBL/GenBank/DDBJ whole genome shotgun (WGS) entry which is preliminary data.</text>
</comment>
<evidence type="ECO:0000313" key="1">
    <source>
        <dbReference type="EMBL" id="EKC64830.1"/>
    </source>
</evidence>
<feature type="non-terminal residue" evidence="1">
    <location>
        <position position="81"/>
    </location>
</feature>
<organism evidence="1">
    <name type="scientific">human gut metagenome</name>
    <dbReference type="NCBI Taxonomy" id="408170"/>
    <lineage>
        <taxon>unclassified sequences</taxon>
        <taxon>metagenomes</taxon>
        <taxon>organismal metagenomes</taxon>
    </lineage>
</organism>
<dbReference type="AlphaFoldDB" id="K1TED5"/>
<accession>K1TED5</accession>
<proteinExistence type="predicted"/>
<dbReference type="EMBL" id="AJWY01007158">
    <property type="protein sequence ID" value="EKC64830.1"/>
    <property type="molecule type" value="Genomic_DNA"/>
</dbReference>
<protein>
    <submittedName>
        <fullName evidence="1">Uncharacterized protein</fullName>
    </submittedName>
</protein>
<sequence length="81" mass="9097">MVGKLFIDGLDAFSEYGIFVEQYGYKALVQMPSFKKLSSTEWPEYDGEEVDLSAPLLDSKTFSIPFCITDILSASDLFEVL</sequence>